<dbReference type="AlphaFoldDB" id="A0ABD2LX33"/>
<reference evidence="1 2" key="1">
    <citation type="submission" date="2024-10" db="EMBL/GenBank/DDBJ databases">
        <authorList>
            <person name="Kim D."/>
        </authorList>
    </citation>
    <scope>NUCLEOTIDE SEQUENCE [LARGE SCALE GENOMIC DNA]</scope>
    <source>
        <strain evidence="1">BH-2024</strain>
    </source>
</reference>
<gene>
    <name evidence="1" type="ORF">niasHT_008532</name>
</gene>
<name>A0ABD2LX33_9BILA</name>
<evidence type="ECO:0000313" key="2">
    <source>
        <dbReference type="Proteomes" id="UP001620626"/>
    </source>
</evidence>
<proteinExistence type="predicted"/>
<keyword evidence="2" id="KW-1185">Reference proteome</keyword>
<protein>
    <submittedName>
        <fullName evidence="1">Uncharacterized protein</fullName>
    </submittedName>
</protein>
<dbReference type="Proteomes" id="UP001620626">
    <property type="component" value="Unassembled WGS sequence"/>
</dbReference>
<evidence type="ECO:0000313" key="1">
    <source>
        <dbReference type="EMBL" id="KAL3119696.1"/>
    </source>
</evidence>
<accession>A0ABD2LX33</accession>
<dbReference type="EMBL" id="JBICBT010000238">
    <property type="protein sequence ID" value="KAL3119696.1"/>
    <property type="molecule type" value="Genomic_DNA"/>
</dbReference>
<comment type="caution">
    <text evidence="1">The sequence shown here is derived from an EMBL/GenBank/DDBJ whole genome shotgun (WGS) entry which is preliminary data.</text>
</comment>
<organism evidence="1 2">
    <name type="scientific">Heterodera trifolii</name>
    <dbReference type="NCBI Taxonomy" id="157864"/>
    <lineage>
        <taxon>Eukaryota</taxon>
        <taxon>Metazoa</taxon>
        <taxon>Ecdysozoa</taxon>
        <taxon>Nematoda</taxon>
        <taxon>Chromadorea</taxon>
        <taxon>Rhabditida</taxon>
        <taxon>Tylenchina</taxon>
        <taxon>Tylenchomorpha</taxon>
        <taxon>Tylenchoidea</taxon>
        <taxon>Heteroderidae</taxon>
        <taxon>Heteroderinae</taxon>
        <taxon>Heterodera</taxon>
    </lineage>
</organism>
<sequence>MQPNEGARNIIAAEREQLSEEARMSLPSTSGLRRTIERQRELPGRRNVDAVNLQAIEIAGQFALDHSGQQFLIFDSREDEPDGSVFLSSALKRVGDDLGPIGIGPRTEHLKVKKCVKILI</sequence>